<sequence>MVKLRKQLVATTKAGHRAVPRWDAAIQAGPNINRMAAANRRRSDRSIKR</sequence>
<reference evidence="2" key="1">
    <citation type="journal article" date="2019" name="Int. J. Syst. Evol. Microbiol.">
        <title>The Global Catalogue of Microorganisms (GCM) 10K type strain sequencing project: providing services to taxonomists for standard genome sequencing and annotation.</title>
        <authorList>
            <consortium name="The Broad Institute Genomics Platform"/>
            <consortium name="The Broad Institute Genome Sequencing Center for Infectious Disease"/>
            <person name="Wu L."/>
            <person name="Ma J."/>
        </authorList>
    </citation>
    <scope>NUCLEOTIDE SEQUENCE [LARGE SCALE GENOMIC DNA]</scope>
    <source>
        <strain evidence="2">KCTC 52490</strain>
    </source>
</reference>
<name>A0ABW6AU94_9BACT</name>
<evidence type="ECO:0000313" key="1">
    <source>
        <dbReference type="EMBL" id="MFD2937793.1"/>
    </source>
</evidence>
<proteinExistence type="predicted"/>
<dbReference type="Proteomes" id="UP001597512">
    <property type="component" value="Unassembled WGS sequence"/>
</dbReference>
<evidence type="ECO:0000313" key="2">
    <source>
        <dbReference type="Proteomes" id="UP001597512"/>
    </source>
</evidence>
<accession>A0ABW6AU94</accession>
<comment type="caution">
    <text evidence="1">The sequence shown here is derived from an EMBL/GenBank/DDBJ whole genome shotgun (WGS) entry which is preliminary data.</text>
</comment>
<gene>
    <name evidence="1" type="ORF">ACFS25_28760</name>
</gene>
<dbReference type="EMBL" id="JBHUOM010000044">
    <property type="protein sequence ID" value="MFD2937793.1"/>
    <property type="molecule type" value="Genomic_DNA"/>
</dbReference>
<keyword evidence="2" id="KW-1185">Reference proteome</keyword>
<protein>
    <submittedName>
        <fullName evidence="1">Uncharacterized protein</fullName>
    </submittedName>
</protein>
<dbReference type="RefSeq" id="WP_381508202.1">
    <property type="nucleotide sequence ID" value="NZ_JBHUOM010000044.1"/>
</dbReference>
<organism evidence="1 2">
    <name type="scientific">Spirosoma flavum</name>
    <dbReference type="NCBI Taxonomy" id="2048557"/>
    <lineage>
        <taxon>Bacteria</taxon>
        <taxon>Pseudomonadati</taxon>
        <taxon>Bacteroidota</taxon>
        <taxon>Cytophagia</taxon>
        <taxon>Cytophagales</taxon>
        <taxon>Cytophagaceae</taxon>
        <taxon>Spirosoma</taxon>
    </lineage>
</organism>